<comment type="caution">
    <text evidence="1">The sequence shown here is derived from an EMBL/GenBank/DDBJ whole genome shotgun (WGS) entry which is preliminary data.</text>
</comment>
<sequence length="56" mass="5958">MSKSQVLDDMRQRIYKRGVGSYLENDRNAVKYACSDCPSGCASGCSSGSCHGGCMS</sequence>
<protein>
    <submittedName>
        <fullName evidence="1">Uncharacterized protein</fullName>
    </submittedName>
</protein>
<dbReference type="EMBL" id="BARS01023772">
    <property type="protein sequence ID" value="GAG00662.1"/>
    <property type="molecule type" value="Genomic_DNA"/>
</dbReference>
<evidence type="ECO:0000313" key="1">
    <source>
        <dbReference type="EMBL" id="GAG00662.1"/>
    </source>
</evidence>
<dbReference type="AlphaFoldDB" id="X0UMY4"/>
<reference evidence="1" key="1">
    <citation type="journal article" date="2014" name="Front. Microbiol.">
        <title>High frequency of phylogenetically diverse reductive dehalogenase-homologous genes in deep subseafloor sedimentary metagenomes.</title>
        <authorList>
            <person name="Kawai M."/>
            <person name="Futagami T."/>
            <person name="Toyoda A."/>
            <person name="Takaki Y."/>
            <person name="Nishi S."/>
            <person name="Hori S."/>
            <person name="Arai W."/>
            <person name="Tsubouchi T."/>
            <person name="Morono Y."/>
            <person name="Uchiyama I."/>
            <person name="Ito T."/>
            <person name="Fujiyama A."/>
            <person name="Inagaki F."/>
            <person name="Takami H."/>
        </authorList>
    </citation>
    <scope>NUCLEOTIDE SEQUENCE</scope>
    <source>
        <strain evidence="1">Expedition CK06-06</strain>
    </source>
</reference>
<organism evidence="1">
    <name type="scientific">marine sediment metagenome</name>
    <dbReference type="NCBI Taxonomy" id="412755"/>
    <lineage>
        <taxon>unclassified sequences</taxon>
        <taxon>metagenomes</taxon>
        <taxon>ecological metagenomes</taxon>
    </lineage>
</organism>
<name>X0UMY4_9ZZZZ</name>
<gene>
    <name evidence="1" type="ORF">S01H1_37828</name>
</gene>
<proteinExistence type="predicted"/>
<feature type="non-terminal residue" evidence="1">
    <location>
        <position position="56"/>
    </location>
</feature>
<accession>X0UMY4</accession>